<dbReference type="PANTHER" id="PTHR34220">
    <property type="entry name" value="SENSOR HISTIDINE KINASE YPDA"/>
    <property type="match status" value="1"/>
</dbReference>
<name>A0ABW5AVD8_9FLAO</name>
<evidence type="ECO:0000259" key="2">
    <source>
        <dbReference type="Pfam" id="PF06580"/>
    </source>
</evidence>
<dbReference type="RefSeq" id="WP_378318809.1">
    <property type="nucleotide sequence ID" value="NZ_JBHUHY010000002.1"/>
</dbReference>
<keyword evidence="3" id="KW-0418">Kinase</keyword>
<dbReference type="InterPro" id="IPR010559">
    <property type="entry name" value="Sig_transdc_His_kin_internal"/>
</dbReference>
<reference evidence="4" key="1">
    <citation type="journal article" date="2019" name="Int. J. Syst. Evol. Microbiol.">
        <title>The Global Catalogue of Microorganisms (GCM) 10K type strain sequencing project: providing services to taxonomists for standard genome sequencing and annotation.</title>
        <authorList>
            <consortium name="The Broad Institute Genomics Platform"/>
            <consortium name="The Broad Institute Genome Sequencing Center for Infectious Disease"/>
            <person name="Wu L."/>
            <person name="Ma J."/>
        </authorList>
    </citation>
    <scope>NUCLEOTIDE SEQUENCE [LARGE SCALE GENOMIC DNA]</scope>
    <source>
        <strain evidence="4">DT92</strain>
    </source>
</reference>
<evidence type="ECO:0000256" key="1">
    <source>
        <dbReference type="SAM" id="Phobius"/>
    </source>
</evidence>
<dbReference type="Pfam" id="PF06580">
    <property type="entry name" value="His_kinase"/>
    <property type="match status" value="1"/>
</dbReference>
<organism evidence="3 4">
    <name type="scientific">Aquimarina celericrescens</name>
    <dbReference type="NCBI Taxonomy" id="1964542"/>
    <lineage>
        <taxon>Bacteria</taxon>
        <taxon>Pseudomonadati</taxon>
        <taxon>Bacteroidota</taxon>
        <taxon>Flavobacteriia</taxon>
        <taxon>Flavobacteriales</taxon>
        <taxon>Flavobacteriaceae</taxon>
        <taxon>Aquimarina</taxon>
    </lineage>
</organism>
<proteinExistence type="predicted"/>
<comment type="caution">
    <text evidence="3">The sequence shown here is derived from an EMBL/GenBank/DDBJ whole genome shotgun (WGS) entry which is preliminary data.</text>
</comment>
<keyword evidence="4" id="KW-1185">Reference proteome</keyword>
<dbReference type="Proteomes" id="UP001597344">
    <property type="component" value="Unassembled WGS sequence"/>
</dbReference>
<feature type="transmembrane region" description="Helical" evidence="1">
    <location>
        <begin position="120"/>
        <end position="140"/>
    </location>
</feature>
<dbReference type="GO" id="GO:0004673">
    <property type="term" value="F:protein histidine kinase activity"/>
    <property type="evidence" value="ECO:0007669"/>
    <property type="project" value="UniProtKB-EC"/>
</dbReference>
<feature type="domain" description="Signal transduction histidine kinase internal region" evidence="2">
    <location>
        <begin position="161"/>
        <end position="239"/>
    </location>
</feature>
<dbReference type="EMBL" id="JBHUHY010000002">
    <property type="protein sequence ID" value="MFD2185841.1"/>
    <property type="molecule type" value="Genomic_DNA"/>
</dbReference>
<accession>A0ABW5AVD8</accession>
<gene>
    <name evidence="3" type="ORF">ACFSJT_03490</name>
</gene>
<feature type="transmembrane region" description="Helical" evidence="1">
    <location>
        <begin position="75"/>
        <end position="100"/>
    </location>
</feature>
<keyword evidence="1" id="KW-1133">Transmembrane helix</keyword>
<dbReference type="InterPro" id="IPR050640">
    <property type="entry name" value="Bact_2-comp_sensor_kinase"/>
</dbReference>
<keyword evidence="3" id="KW-0808">Transferase</keyword>
<dbReference type="PANTHER" id="PTHR34220:SF7">
    <property type="entry name" value="SENSOR HISTIDINE KINASE YPDA"/>
    <property type="match status" value="1"/>
</dbReference>
<dbReference type="EC" id="2.7.13.3" evidence="3"/>
<keyword evidence="1" id="KW-0472">Membrane</keyword>
<protein>
    <submittedName>
        <fullName evidence="3">Sensor histidine kinase</fullName>
        <ecNumber evidence="3">2.7.13.3</ecNumber>
    </submittedName>
</protein>
<evidence type="ECO:0000313" key="3">
    <source>
        <dbReference type="EMBL" id="MFD2185841.1"/>
    </source>
</evidence>
<keyword evidence="1" id="KW-0812">Transmembrane</keyword>
<feature type="transmembrane region" description="Helical" evidence="1">
    <location>
        <begin position="17"/>
        <end position="36"/>
    </location>
</feature>
<evidence type="ECO:0000313" key="4">
    <source>
        <dbReference type="Proteomes" id="UP001597344"/>
    </source>
</evidence>
<feature type="transmembrane region" description="Helical" evidence="1">
    <location>
        <begin position="48"/>
        <end position="66"/>
    </location>
</feature>
<sequence length="349" mass="40971">MLTGISRAYSNPISLKYHLLFWVSYFMINFIRWGSYFGDYTYSLKSNLVEFPIHILLVYFNIFYLIPKFILKRKFLLYVIFLSLALVMVYVVRTGLNFFLVTKNIWPEAIGSQKAFSFNHILAVIIGELYVVALVTAIKLTADWITERKKNESLRELQLQTELKYLKSQIQPHFFFNTLNNLYALIIEKSEKASDVVLKLSEIMQYVLYDVKESRIGLLSEINYIHSYLELEELRHGNKVTSKIEIKGDIDDVKIPPLLLLPFIENCFKHGAKNNDDIALSIYFENSEDEQLIFKAKNNFNLHNEIIKKHGIGIENIKRRLELLYKNKYLLETKIIDDTYNVLLKIPIL</sequence>